<proteinExistence type="predicted"/>
<feature type="domain" description="Fimbrial-type adhesion" evidence="2">
    <location>
        <begin position="38"/>
        <end position="178"/>
    </location>
</feature>
<dbReference type="Gene3D" id="2.60.40.1090">
    <property type="entry name" value="Fimbrial-type adhesion domain"/>
    <property type="match status" value="1"/>
</dbReference>
<dbReference type="Pfam" id="PF00419">
    <property type="entry name" value="Fimbrial"/>
    <property type="match status" value="1"/>
</dbReference>
<evidence type="ECO:0000313" key="3">
    <source>
        <dbReference type="EMBL" id="PRD14585.1"/>
    </source>
</evidence>
<gene>
    <name evidence="3" type="ORF">CQW29_15570</name>
</gene>
<organism evidence="3 4">
    <name type="scientific">Pantoea coffeiphila</name>
    <dbReference type="NCBI Taxonomy" id="1465635"/>
    <lineage>
        <taxon>Bacteria</taxon>
        <taxon>Pseudomonadati</taxon>
        <taxon>Pseudomonadota</taxon>
        <taxon>Gammaproteobacteria</taxon>
        <taxon>Enterobacterales</taxon>
        <taxon>Erwiniaceae</taxon>
        <taxon>Pantoea</taxon>
    </lineage>
</organism>
<dbReference type="PANTHER" id="PTHR33420">
    <property type="entry name" value="FIMBRIAL SUBUNIT ELFA-RELATED"/>
    <property type="match status" value="1"/>
</dbReference>
<evidence type="ECO:0000256" key="1">
    <source>
        <dbReference type="SAM" id="SignalP"/>
    </source>
</evidence>
<feature type="chain" id="PRO_5015599764" evidence="1">
    <location>
        <begin position="23"/>
        <end position="178"/>
    </location>
</feature>
<dbReference type="InterPro" id="IPR050263">
    <property type="entry name" value="Bact_Fimbrial_Adh_Pro"/>
</dbReference>
<dbReference type="GO" id="GO:0043709">
    <property type="term" value="P:cell adhesion involved in single-species biofilm formation"/>
    <property type="evidence" value="ECO:0007669"/>
    <property type="project" value="TreeGrafter"/>
</dbReference>
<dbReference type="InterPro" id="IPR000259">
    <property type="entry name" value="Adhesion_dom_fimbrial"/>
</dbReference>
<evidence type="ECO:0000313" key="4">
    <source>
        <dbReference type="Proteomes" id="UP000239181"/>
    </source>
</evidence>
<name>A0A2S9I9Y2_9GAMM</name>
<dbReference type="InterPro" id="IPR036937">
    <property type="entry name" value="Adhesion_dom_fimbrial_sf"/>
</dbReference>
<protein>
    <submittedName>
        <fullName evidence="3">Fimbria A protein</fullName>
    </submittedName>
</protein>
<dbReference type="EMBL" id="PDET01000010">
    <property type="protein sequence ID" value="PRD14585.1"/>
    <property type="molecule type" value="Genomic_DNA"/>
</dbReference>
<sequence length="178" mass="18206">MELKKIVLGVALAMGVATFAQAAEEPVAPTDQGSGSVTFKGSIIDAPCSIVGNKDQTVEMGQISNSALANGGTSIPADFKIELANCNLADKYKTVSVTFTGAEGKIENSLGMSKATGASIIMQDGASNKIKLGTPTALQTLANGSNTLSFSAYVQGNPGETVQLGQFDSTASFTLAYQ</sequence>
<evidence type="ECO:0000259" key="2">
    <source>
        <dbReference type="Pfam" id="PF00419"/>
    </source>
</evidence>
<reference evidence="3 4" key="1">
    <citation type="submission" date="2017-10" db="EMBL/GenBank/DDBJ databases">
        <title>Draft genome of two endophytic bacteria isolated from 'guarana' Paullinia cupana (Mart.) Ducke.</title>
        <authorList>
            <person name="Siqueira K.A."/>
            <person name="Liotti R.G."/>
            <person name="Mendes T.A."/>
            <person name="Soares M.A."/>
        </authorList>
    </citation>
    <scope>NUCLEOTIDE SEQUENCE [LARGE SCALE GENOMIC DNA]</scope>
    <source>
        <strain evidence="3 4">342</strain>
    </source>
</reference>
<feature type="signal peptide" evidence="1">
    <location>
        <begin position="1"/>
        <end position="22"/>
    </location>
</feature>
<dbReference type="Proteomes" id="UP000239181">
    <property type="component" value="Unassembled WGS sequence"/>
</dbReference>
<dbReference type="GO" id="GO:0009289">
    <property type="term" value="C:pilus"/>
    <property type="evidence" value="ECO:0007669"/>
    <property type="project" value="InterPro"/>
</dbReference>
<dbReference type="PANTHER" id="PTHR33420:SF26">
    <property type="entry name" value="FIMBRIAL SUBUNIT"/>
    <property type="match status" value="1"/>
</dbReference>
<keyword evidence="4" id="KW-1185">Reference proteome</keyword>
<dbReference type="OrthoDB" id="6522787at2"/>
<accession>A0A2S9I9Y2</accession>
<dbReference type="AlphaFoldDB" id="A0A2S9I9Y2"/>
<keyword evidence="1" id="KW-0732">Signal</keyword>
<comment type="caution">
    <text evidence="3">The sequence shown here is derived from an EMBL/GenBank/DDBJ whole genome shotgun (WGS) entry which is preliminary data.</text>
</comment>
<dbReference type="SUPFAM" id="SSF49401">
    <property type="entry name" value="Bacterial adhesins"/>
    <property type="match status" value="1"/>
</dbReference>
<dbReference type="InterPro" id="IPR008966">
    <property type="entry name" value="Adhesion_dom_sf"/>
</dbReference>
<dbReference type="RefSeq" id="WP_105593649.1">
    <property type="nucleotide sequence ID" value="NZ_JAFBFW010000008.1"/>
</dbReference>